<feature type="region of interest" description="Disordered" evidence="9">
    <location>
        <begin position="1"/>
        <end position="35"/>
    </location>
</feature>
<evidence type="ECO:0000256" key="6">
    <source>
        <dbReference type="ARBA" id="ARBA00023242"/>
    </source>
</evidence>
<keyword evidence="11" id="KW-1185">Reference proteome</keyword>
<dbReference type="GO" id="GO:0005634">
    <property type="term" value="C:nucleus"/>
    <property type="evidence" value="ECO:0007669"/>
    <property type="project" value="UniProtKB-SubCell"/>
</dbReference>
<dbReference type="CDD" id="cd00086">
    <property type="entry name" value="homeodomain"/>
    <property type="match status" value="1"/>
</dbReference>
<dbReference type="InParanoid" id="A0A6P7JWI9"/>
<feature type="domain" description="Homeobox" evidence="10">
    <location>
        <begin position="24"/>
        <end position="84"/>
    </location>
</feature>
<accession>A0A6P7JWI9</accession>
<feature type="region of interest" description="Disordered" evidence="9">
    <location>
        <begin position="166"/>
        <end position="209"/>
    </location>
</feature>
<evidence type="ECO:0000256" key="3">
    <source>
        <dbReference type="ARBA" id="ARBA00022473"/>
    </source>
</evidence>
<feature type="region of interest" description="Disordered" evidence="9">
    <location>
        <begin position="93"/>
        <end position="152"/>
    </location>
</feature>
<dbReference type="Pfam" id="PF00046">
    <property type="entry name" value="Homeodomain"/>
    <property type="match status" value="1"/>
</dbReference>
<evidence type="ECO:0000313" key="12">
    <source>
        <dbReference type="RefSeq" id="XP_028279856.1"/>
    </source>
</evidence>
<reference evidence="12" key="1">
    <citation type="submission" date="2025-08" db="UniProtKB">
        <authorList>
            <consortium name="RefSeq"/>
        </authorList>
    </citation>
    <scope>IDENTIFICATION</scope>
</reference>
<organism evidence="11 12">
    <name type="scientific">Parambassis ranga</name>
    <name type="common">Indian glassy fish</name>
    <dbReference type="NCBI Taxonomy" id="210632"/>
    <lineage>
        <taxon>Eukaryota</taxon>
        <taxon>Metazoa</taxon>
        <taxon>Chordata</taxon>
        <taxon>Craniata</taxon>
        <taxon>Vertebrata</taxon>
        <taxon>Euteleostomi</taxon>
        <taxon>Actinopterygii</taxon>
        <taxon>Neopterygii</taxon>
        <taxon>Teleostei</taxon>
        <taxon>Neoteleostei</taxon>
        <taxon>Acanthomorphata</taxon>
        <taxon>Ovalentaria</taxon>
        <taxon>Ambassidae</taxon>
        <taxon>Parambassis</taxon>
    </lineage>
</organism>
<proteinExistence type="inferred from homology"/>
<evidence type="ECO:0000256" key="4">
    <source>
        <dbReference type="ARBA" id="ARBA00023125"/>
    </source>
</evidence>
<dbReference type="SMART" id="SM00389">
    <property type="entry name" value="HOX"/>
    <property type="match status" value="1"/>
</dbReference>
<dbReference type="Proteomes" id="UP000515145">
    <property type="component" value="Chromosome 15"/>
</dbReference>
<keyword evidence="6 7" id="KW-0539">Nucleus</keyword>
<gene>
    <name evidence="12" type="primary">LOC114447665</name>
</gene>
<sequence length="298" mass="32726">MWKDSSNDDAQSMASGSGGGSSRSASRRKRTSFSKEHVELLRATFETDPYPGISLRESLSQTTGLPESRIQVWFQNRRARTLKCKGAKKVLWQSDSPVHSAFPPTRGPQAGPVPLQPQGPPPSYSAQVKQELDEAGYYGQRPPSYSTSEEQYGSMYRLASSTSPPLTGFWPQPSSQTPPAPPQWCHSPMEMRNYSSSSNQPPAFMYPGPAEQQMYMTSSTSSHTSTPDTPDSGYWDASLENSPLMEGQYSQLEDSWESGHAAFVQHAPLPELSLQEILGELDEGWLGGEGLVEKPALC</sequence>
<feature type="DNA-binding region" description="Homeobox" evidence="7">
    <location>
        <begin position="26"/>
        <end position="85"/>
    </location>
</feature>
<dbReference type="SUPFAM" id="SSF46689">
    <property type="entry name" value="Homeodomain-like"/>
    <property type="match status" value="1"/>
</dbReference>
<evidence type="ECO:0000256" key="5">
    <source>
        <dbReference type="ARBA" id="ARBA00023155"/>
    </source>
</evidence>
<dbReference type="InterPro" id="IPR009057">
    <property type="entry name" value="Homeodomain-like_sf"/>
</dbReference>
<evidence type="ECO:0000256" key="7">
    <source>
        <dbReference type="PROSITE-ProRule" id="PRU00108"/>
    </source>
</evidence>
<evidence type="ECO:0000256" key="8">
    <source>
        <dbReference type="RuleBase" id="RU000682"/>
    </source>
</evidence>
<keyword evidence="5 7" id="KW-0371">Homeobox</keyword>
<dbReference type="InterPro" id="IPR001356">
    <property type="entry name" value="HD"/>
</dbReference>
<dbReference type="RefSeq" id="XP_028279856.1">
    <property type="nucleotide sequence ID" value="XM_028424055.1"/>
</dbReference>
<dbReference type="FunFam" id="1.10.10.60:FF:000312">
    <property type="entry name" value="Mix-type homeobox gene 1"/>
    <property type="match status" value="1"/>
</dbReference>
<evidence type="ECO:0000256" key="9">
    <source>
        <dbReference type="SAM" id="MobiDB-lite"/>
    </source>
</evidence>
<dbReference type="OrthoDB" id="6159439at2759"/>
<dbReference type="InterPro" id="IPR051306">
    <property type="entry name" value="Homeobox_regulator"/>
</dbReference>
<protein>
    <submittedName>
        <fullName evidence="12">Homeobox protein prophet of Pit-1-like</fullName>
    </submittedName>
</protein>
<dbReference type="AlphaFoldDB" id="A0A6P7JWI9"/>
<comment type="similarity">
    <text evidence="2">Belongs to the paired homeobox family.</text>
</comment>
<dbReference type="PANTHER" id="PTHR46123:SF4">
    <property type="entry name" value="MIX-TYPE HOMEOBOX GENE 1-RELATED"/>
    <property type="match status" value="1"/>
</dbReference>
<evidence type="ECO:0000256" key="1">
    <source>
        <dbReference type="ARBA" id="ARBA00004123"/>
    </source>
</evidence>
<name>A0A6P7JWI9_9TELE</name>
<keyword evidence="4 7" id="KW-0238">DNA-binding</keyword>
<dbReference type="GO" id="GO:0000977">
    <property type="term" value="F:RNA polymerase II transcription regulatory region sequence-specific DNA binding"/>
    <property type="evidence" value="ECO:0007669"/>
    <property type="project" value="TreeGrafter"/>
</dbReference>
<dbReference type="Gene3D" id="1.10.10.60">
    <property type="entry name" value="Homeodomain-like"/>
    <property type="match status" value="1"/>
</dbReference>
<dbReference type="PANTHER" id="PTHR46123">
    <property type="entry name" value="MIX-TYPE HOMEOBOX GENE 1-RELATED"/>
    <property type="match status" value="1"/>
</dbReference>
<feature type="compositionally biased region" description="Pro residues" evidence="9">
    <location>
        <begin position="114"/>
        <end position="123"/>
    </location>
</feature>
<dbReference type="GO" id="GO:0000981">
    <property type="term" value="F:DNA-binding transcription factor activity, RNA polymerase II-specific"/>
    <property type="evidence" value="ECO:0007669"/>
    <property type="project" value="TreeGrafter"/>
</dbReference>
<evidence type="ECO:0000256" key="2">
    <source>
        <dbReference type="ARBA" id="ARBA00005733"/>
    </source>
</evidence>
<dbReference type="PROSITE" id="PS50071">
    <property type="entry name" value="HOMEOBOX_2"/>
    <property type="match status" value="1"/>
</dbReference>
<evidence type="ECO:0000259" key="10">
    <source>
        <dbReference type="PROSITE" id="PS50071"/>
    </source>
</evidence>
<evidence type="ECO:0000313" key="11">
    <source>
        <dbReference type="Proteomes" id="UP000515145"/>
    </source>
</evidence>
<dbReference type="FunCoup" id="A0A6P7JWI9">
    <property type="interactions" value="1"/>
</dbReference>
<dbReference type="GeneID" id="114447665"/>
<comment type="subcellular location">
    <subcellularLocation>
        <location evidence="1 7 8">Nucleus</location>
    </subcellularLocation>
</comment>
<keyword evidence="3" id="KW-0217">Developmental protein</keyword>